<reference evidence="4" key="1">
    <citation type="journal article" date="2017" name="Nat. Ecol. Evol.">
        <title>Genome expansion and lineage-specific genetic innovations in the forest pathogenic fungi Armillaria.</title>
        <authorList>
            <person name="Sipos G."/>
            <person name="Prasanna A.N."/>
            <person name="Walter M.C."/>
            <person name="O'Connor E."/>
            <person name="Balint B."/>
            <person name="Krizsan K."/>
            <person name="Kiss B."/>
            <person name="Hess J."/>
            <person name="Varga T."/>
            <person name="Slot J."/>
            <person name="Riley R."/>
            <person name="Boka B."/>
            <person name="Rigling D."/>
            <person name="Barry K."/>
            <person name="Lee J."/>
            <person name="Mihaltcheva S."/>
            <person name="LaButti K."/>
            <person name="Lipzen A."/>
            <person name="Waldron R."/>
            <person name="Moloney N.M."/>
            <person name="Sperisen C."/>
            <person name="Kredics L."/>
            <person name="Vagvoelgyi C."/>
            <person name="Patrignani A."/>
            <person name="Fitzpatrick D."/>
            <person name="Nagy I."/>
            <person name="Doyle S."/>
            <person name="Anderson J.B."/>
            <person name="Grigoriev I.V."/>
            <person name="Gueldener U."/>
            <person name="Muensterkoetter M."/>
            <person name="Nagy L.G."/>
        </authorList>
    </citation>
    <scope>NUCLEOTIDE SEQUENCE [LARGE SCALE GENOMIC DNA]</scope>
    <source>
        <strain evidence="4">Ar21-2</strain>
    </source>
</reference>
<dbReference type="EMBL" id="KZ293707">
    <property type="protein sequence ID" value="PBK83354.1"/>
    <property type="molecule type" value="Genomic_DNA"/>
</dbReference>
<keyword evidence="2" id="KW-0443">Lipid metabolism</keyword>
<dbReference type="STRING" id="47427.A0A2H3CPP3"/>
<dbReference type="PANTHER" id="PTHR24185">
    <property type="entry name" value="CALCIUM-INDEPENDENT PHOSPHOLIPASE A2-GAMMA"/>
    <property type="match status" value="1"/>
</dbReference>
<dbReference type="GO" id="GO:0016020">
    <property type="term" value="C:membrane"/>
    <property type="evidence" value="ECO:0007669"/>
    <property type="project" value="TreeGrafter"/>
</dbReference>
<dbReference type="Proteomes" id="UP000217790">
    <property type="component" value="Unassembled WGS sequence"/>
</dbReference>
<dbReference type="GO" id="GO:0019369">
    <property type="term" value="P:arachidonate metabolic process"/>
    <property type="evidence" value="ECO:0007669"/>
    <property type="project" value="TreeGrafter"/>
</dbReference>
<dbReference type="GO" id="GO:0047499">
    <property type="term" value="F:calcium-independent phospholipase A2 activity"/>
    <property type="evidence" value="ECO:0007669"/>
    <property type="project" value="TreeGrafter"/>
</dbReference>
<dbReference type="PANTHER" id="PTHR24185:SF1">
    <property type="entry name" value="CALCIUM-INDEPENDENT PHOSPHOLIPASE A2-GAMMA"/>
    <property type="match status" value="1"/>
</dbReference>
<name>A0A2H3CPP3_ARMGA</name>
<keyword evidence="4" id="KW-1185">Reference proteome</keyword>
<sequence length="59" mass="6539">HEMHTTLQNLPNTPKPCEYFDLISGTSTGGLIAIMLGRLKMSTEEALQLQQNLQHGVQC</sequence>
<protein>
    <submittedName>
        <fullName evidence="3">Uncharacterized protein</fullName>
    </submittedName>
</protein>
<dbReference type="OrthoDB" id="630895at2759"/>
<dbReference type="GO" id="GO:0016042">
    <property type="term" value="P:lipid catabolic process"/>
    <property type="evidence" value="ECO:0007669"/>
    <property type="project" value="UniProtKB-KW"/>
</dbReference>
<accession>A0A2H3CPP3</accession>
<dbReference type="InParanoid" id="A0A2H3CPP3"/>
<evidence type="ECO:0000256" key="2">
    <source>
        <dbReference type="ARBA" id="ARBA00022963"/>
    </source>
</evidence>
<keyword evidence="1" id="KW-0378">Hydrolase</keyword>
<organism evidence="3 4">
    <name type="scientific">Armillaria gallica</name>
    <name type="common">Bulbous honey fungus</name>
    <name type="synonym">Armillaria bulbosa</name>
    <dbReference type="NCBI Taxonomy" id="47427"/>
    <lineage>
        <taxon>Eukaryota</taxon>
        <taxon>Fungi</taxon>
        <taxon>Dikarya</taxon>
        <taxon>Basidiomycota</taxon>
        <taxon>Agaricomycotina</taxon>
        <taxon>Agaricomycetes</taxon>
        <taxon>Agaricomycetidae</taxon>
        <taxon>Agaricales</taxon>
        <taxon>Marasmiineae</taxon>
        <taxon>Physalacriaceae</taxon>
        <taxon>Armillaria</taxon>
    </lineage>
</organism>
<dbReference type="InterPro" id="IPR016035">
    <property type="entry name" value="Acyl_Trfase/lysoPLipase"/>
</dbReference>
<keyword evidence="2" id="KW-0442">Lipid degradation</keyword>
<dbReference type="AlphaFoldDB" id="A0A2H3CPP3"/>
<evidence type="ECO:0000313" key="3">
    <source>
        <dbReference type="EMBL" id="PBK83354.1"/>
    </source>
</evidence>
<dbReference type="Gene3D" id="3.40.1090.10">
    <property type="entry name" value="Cytosolic phospholipase A2 catalytic domain"/>
    <property type="match status" value="1"/>
</dbReference>
<dbReference type="SUPFAM" id="SSF52151">
    <property type="entry name" value="FabD/lysophospholipase-like"/>
    <property type="match status" value="1"/>
</dbReference>
<feature type="non-terminal residue" evidence="3">
    <location>
        <position position="1"/>
    </location>
</feature>
<evidence type="ECO:0000256" key="1">
    <source>
        <dbReference type="ARBA" id="ARBA00022801"/>
    </source>
</evidence>
<evidence type="ECO:0000313" key="4">
    <source>
        <dbReference type="Proteomes" id="UP000217790"/>
    </source>
</evidence>
<gene>
    <name evidence="3" type="ORF">ARMGADRAFT_945053</name>
</gene>
<proteinExistence type="predicted"/>